<dbReference type="Proteomes" id="UP000886501">
    <property type="component" value="Unassembled WGS sequence"/>
</dbReference>
<comment type="caution">
    <text evidence="1">The sequence shown here is derived from an EMBL/GenBank/DDBJ whole genome shotgun (WGS) entry which is preliminary data.</text>
</comment>
<proteinExistence type="predicted"/>
<sequence>SNPIWDNWPSISIMLPPQGVNIRQVDQRCFTYCSQTVRGRAQQQEPWCRSICIRKVFRHEVRRAMTMHELQDAIRAYEREHSKLPEKIDASVAVKYKLPVEGQSRRSRNSGPSSLQDVSDVDVDEDSPSPSRHGWSSSNSNDEDEVRYWEPGWYLWSTTSRWAAQEQMDMMSRDLKWQSDWQKYKDNVNDDYRRRRTKGEDEVDDEGKERVQGPRIRQSFPDLTENTWLVPVPPPHLLLGNAIKNYMAPTFKLMTLVQGTFDDGRQRELYTRMWEKAQTREPWTVAQSAVRKVW</sequence>
<organism evidence="1 2">
    <name type="scientific">Thelephora ganbajun</name>
    <name type="common">Ganba fungus</name>
    <dbReference type="NCBI Taxonomy" id="370292"/>
    <lineage>
        <taxon>Eukaryota</taxon>
        <taxon>Fungi</taxon>
        <taxon>Dikarya</taxon>
        <taxon>Basidiomycota</taxon>
        <taxon>Agaricomycotina</taxon>
        <taxon>Agaricomycetes</taxon>
        <taxon>Thelephorales</taxon>
        <taxon>Thelephoraceae</taxon>
        <taxon>Thelephora</taxon>
    </lineage>
</organism>
<gene>
    <name evidence="1" type="ORF">BDM02DRAFT_3075880</name>
</gene>
<protein>
    <submittedName>
        <fullName evidence="1">Uncharacterized protein</fullName>
    </submittedName>
</protein>
<evidence type="ECO:0000313" key="1">
    <source>
        <dbReference type="EMBL" id="KAF9650969.1"/>
    </source>
</evidence>
<evidence type="ECO:0000313" key="2">
    <source>
        <dbReference type="Proteomes" id="UP000886501"/>
    </source>
</evidence>
<accession>A0ACB6ZN47</accession>
<feature type="non-terminal residue" evidence="1">
    <location>
        <position position="294"/>
    </location>
</feature>
<reference evidence="1" key="1">
    <citation type="submission" date="2019-10" db="EMBL/GenBank/DDBJ databases">
        <authorList>
            <consortium name="DOE Joint Genome Institute"/>
            <person name="Kuo A."/>
            <person name="Miyauchi S."/>
            <person name="Kiss E."/>
            <person name="Drula E."/>
            <person name="Kohler A."/>
            <person name="Sanchez-Garcia M."/>
            <person name="Andreopoulos B."/>
            <person name="Barry K.W."/>
            <person name="Bonito G."/>
            <person name="Buee M."/>
            <person name="Carver A."/>
            <person name="Chen C."/>
            <person name="Cichocki N."/>
            <person name="Clum A."/>
            <person name="Culley D."/>
            <person name="Crous P.W."/>
            <person name="Fauchery L."/>
            <person name="Girlanda M."/>
            <person name="Hayes R."/>
            <person name="Keri Z."/>
            <person name="Labutti K."/>
            <person name="Lipzen A."/>
            <person name="Lombard V."/>
            <person name="Magnuson J."/>
            <person name="Maillard F."/>
            <person name="Morin E."/>
            <person name="Murat C."/>
            <person name="Nolan M."/>
            <person name="Ohm R."/>
            <person name="Pangilinan J."/>
            <person name="Pereira M."/>
            <person name="Perotto S."/>
            <person name="Peter M."/>
            <person name="Riley R."/>
            <person name="Sitrit Y."/>
            <person name="Stielow B."/>
            <person name="Szollosi G."/>
            <person name="Zifcakova L."/>
            <person name="Stursova M."/>
            <person name="Spatafora J.W."/>
            <person name="Tedersoo L."/>
            <person name="Vaario L.-M."/>
            <person name="Yamada A."/>
            <person name="Yan M."/>
            <person name="Wang P."/>
            <person name="Xu J."/>
            <person name="Bruns T."/>
            <person name="Baldrian P."/>
            <person name="Vilgalys R."/>
            <person name="Henrissat B."/>
            <person name="Grigoriev I.V."/>
            <person name="Hibbett D."/>
            <person name="Nagy L.G."/>
            <person name="Martin F.M."/>
        </authorList>
    </citation>
    <scope>NUCLEOTIDE SEQUENCE</scope>
    <source>
        <strain evidence="1">P2</strain>
    </source>
</reference>
<dbReference type="EMBL" id="MU117979">
    <property type="protein sequence ID" value="KAF9650969.1"/>
    <property type="molecule type" value="Genomic_DNA"/>
</dbReference>
<feature type="non-terminal residue" evidence="1">
    <location>
        <position position="1"/>
    </location>
</feature>
<name>A0ACB6ZN47_THEGA</name>
<reference evidence="1" key="2">
    <citation type="journal article" date="2020" name="Nat. Commun.">
        <title>Large-scale genome sequencing of mycorrhizal fungi provides insights into the early evolution of symbiotic traits.</title>
        <authorList>
            <person name="Miyauchi S."/>
            <person name="Kiss E."/>
            <person name="Kuo A."/>
            <person name="Drula E."/>
            <person name="Kohler A."/>
            <person name="Sanchez-Garcia M."/>
            <person name="Morin E."/>
            <person name="Andreopoulos B."/>
            <person name="Barry K.W."/>
            <person name="Bonito G."/>
            <person name="Buee M."/>
            <person name="Carver A."/>
            <person name="Chen C."/>
            <person name="Cichocki N."/>
            <person name="Clum A."/>
            <person name="Culley D."/>
            <person name="Crous P.W."/>
            <person name="Fauchery L."/>
            <person name="Girlanda M."/>
            <person name="Hayes R.D."/>
            <person name="Keri Z."/>
            <person name="LaButti K."/>
            <person name="Lipzen A."/>
            <person name="Lombard V."/>
            <person name="Magnuson J."/>
            <person name="Maillard F."/>
            <person name="Murat C."/>
            <person name="Nolan M."/>
            <person name="Ohm R.A."/>
            <person name="Pangilinan J."/>
            <person name="Pereira M.F."/>
            <person name="Perotto S."/>
            <person name="Peter M."/>
            <person name="Pfister S."/>
            <person name="Riley R."/>
            <person name="Sitrit Y."/>
            <person name="Stielow J.B."/>
            <person name="Szollosi G."/>
            <person name="Zifcakova L."/>
            <person name="Stursova M."/>
            <person name="Spatafora J.W."/>
            <person name="Tedersoo L."/>
            <person name="Vaario L.M."/>
            <person name="Yamada A."/>
            <person name="Yan M."/>
            <person name="Wang P."/>
            <person name="Xu J."/>
            <person name="Bruns T."/>
            <person name="Baldrian P."/>
            <person name="Vilgalys R."/>
            <person name="Dunand C."/>
            <person name="Henrissat B."/>
            <person name="Grigoriev I.V."/>
            <person name="Hibbett D."/>
            <person name="Nagy L.G."/>
            <person name="Martin F.M."/>
        </authorList>
    </citation>
    <scope>NUCLEOTIDE SEQUENCE</scope>
    <source>
        <strain evidence="1">P2</strain>
    </source>
</reference>
<keyword evidence="2" id="KW-1185">Reference proteome</keyword>